<dbReference type="PANTHER" id="PTHR10773:SF19">
    <property type="match status" value="1"/>
</dbReference>
<comment type="caution">
    <text evidence="2">The sequence shown here is derived from an EMBL/GenBank/DDBJ whole genome shotgun (WGS) entry which is preliminary data.</text>
</comment>
<dbReference type="EMBL" id="JAWZYT010003285">
    <property type="protein sequence ID" value="KAK4299197.1"/>
    <property type="molecule type" value="Genomic_DNA"/>
</dbReference>
<protein>
    <submittedName>
        <fullName evidence="2">Uncharacterized protein</fullName>
    </submittedName>
</protein>
<feature type="region of interest" description="Disordered" evidence="1">
    <location>
        <begin position="1"/>
        <end position="51"/>
    </location>
</feature>
<proteinExistence type="predicted"/>
<organism evidence="2 3">
    <name type="scientific">Petrolisthes manimaculis</name>
    <dbReference type="NCBI Taxonomy" id="1843537"/>
    <lineage>
        <taxon>Eukaryota</taxon>
        <taxon>Metazoa</taxon>
        <taxon>Ecdysozoa</taxon>
        <taxon>Arthropoda</taxon>
        <taxon>Crustacea</taxon>
        <taxon>Multicrustacea</taxon>
        <taxon>Malacostraca</taxon>
        <taxon>Eumalacostraca</taxon>
        <taxon>Eucarida</taxon>
        <taxon>Decapoda</taxon>
        <taxon>Pleocyemata</taxon>
        <taxon>Anomura</taxon>
        <taxon>Galatheoidea</taxon>
        <taxon>Porcellanidae</taxon>
        <taxon>Petrolisthes</taxon>
    </lineage>
</organism>
<name>A0AAE1P201_9EUCA</name>
<evidence type="ECO:0000313" key="2">
    <source>
        <dbReference type="EMBL" id="KAK4299197.1"/>
    </source>
</evidence>
<dbReference type="Proteomes" id="UP001292094">
    <property type="component" value="Unassembled WGS sequence"/>
</dbReference>
<sequence length="501" mass="56414">MSDISSDTEPSSPPPVIKKCRNPENWKQNKAKKNRNSGQAYQNRSGKEVAGRSIGPPCTCGCFGRIPVDVRQAIHKNFYEMGDWVLQNGYLQKHIKSQPVKRRRKPKDANNPGPHRSCTLTYTLSHAATTYNVCMKAFLSILALTRTRIVSALNSITATGTPTPDKRGRHKPPNAVPNESARLASDHIDSFPTVTSHYSRAKSPKLKYLDPSLSVNKMHRLYSSWLADNHPGKKAISLDYYRRIFRGKDLSFSPPNSDTCTTCDKAKNGIRLANETNNEEGKVAMQESLDAHITQAREGQALMKQYGNNKEHDTRVIAIDLQLTQPLPRLTTSAAYDKRKLWFYNFCEEESSDYDDTASGQVEASDLPNIDIVKEEIEDLEEDVMGEEMKLLMRETGVQENKIDSMREKVVVYPFSNSPINTSKSRKRKKTPDNELAQQPLVSSVTELCNRLSASEKGDEFHQFGLNVAAQLRAMTLTAALEAQLEIQKILTTKRFEFLET</sequence>
<reference evidence="2" key="1">
    <citation type="submission" date="2023-11" db="EMBL/GenBank/DDBJ databases">
        <title>Genome assemblies of two species of porcelain crab, Petrolisthes cinctipes and Petrolisthes manimaculis (Anomura: Porcellanidae).</title>
        <authorList>
            <person name="Angst P."/>
        </authorList>
    </citation>
    <scope>NUCLEOTIDE SEQUENCE</scope>
    <source>
        <strain evidence="2">PB745_02</strain>
        <tissue evidence="2">Gill</tissue>
    </source>
</reference>
<feature type="region of interest" description="Disordered" evidence="1">
    <location>
        <begin position="95"/>
        <end position="116"/>
    </location>
</feature>
<dbReference type="PANTHER" id="PTHR10773">
    <property type="entry name" value="DNA-DIRECTED RNA POLYMERASES I, II, AND III SUBUNIT RPABC2"/>
    <property type="match status" value="1"/>
</dbReference>
<evidence type="ECO:0000256" key="1">
    <source>
        <dbReference type="SAM" id="MobiDB-lite"/>
    </source>
</evidence>
<keyword evidence="3" id="KW-1185">Reference proteome</keyword>
<feature type="compositionally biased region" description="Polar residues" evidence="1">
    <location>
        <begin position="1"/>
        <end position="10"/>
    </location>
</feature>
<accession>A0AAE1P201</accession>
<feature type="region of interest" description="Disordered" evidence="1">
    <location>
        <begin position="159"/>
        <end position="179"/>
    </location>
</feature>
<feature type="compositionally biased region" description="Basic residues" evidence="1">
    <location>
        <begin position="95"/>
        <end position="106"/>
    </location>
</feature>
<dbReference type="AlphaFoldDB" id="A0AAE1P201"/>
<gene>
    <name evidence="2" type="ORF">Pmani_028515</name>
</gene>
<evidence type="ECO:0000313" key="3">
    <source>
        <dbReference type="Proteomes" id="UP001292094"/>
    </source>
</evidence>